<keyword evidence="4" id="KW-1185">Reference proteome</keyword>
<evidence type="ECO:0000313" key="3">
    <source>
        <dbReference type="EMBL" id="RZC03609.1"/>
    </source>
</evidence>
<gene>
    <name evidence="3" type="ORF">D0Y65_018326</name>
</gene>
<proteinExistence type="predicted"/>
<dbReference type="InterPro" id="IPR040361">
    <property type="entry name" value="TPD1"/>
</dbReference>
<dbReference type="Proteomes" id="UP000289340">
    <property type="component" value="Chromosome 7"/>
</dbReference>
<sequence>MAYSTVKILRIVFFLVFISQGYCKCLLSDLSISQIRTGVIVQGKPEWSVTIINKCQCAQKNVILNCRGFQSIERIDPLLLTISLSTGFCLVKPGQLIYNDVEFKYAWDHQFPLNPISSMSFC</sequence>
<evidence type="ECO:0000256" key="2">
    <source>
        <dbReference type="SAM" id="SignalP"/>
    </source>
</evidence>
<dbReference type="PANTHER" id="PTHR33184">
    <property type="entry name" value="PROTEIN TAPETUM DETERMINANT 1-LIKE-RELATED"/>
    <property type="match status" value="1"/>
</dbReference>
<accession>A0A445JYP6</accession>
<organism evidence="3 4">
    <name type="scientific">Glycine soja</name>
    <name type="common">Wild soybean</name>
    <dbReference type="NCBI Taxonomy" id="3848"/>
    <lineage>
        <taxon>Eukaryota</taxon>
        <taxon>Viridiplantae</taxon>
        <taxon>Streptophyta</taxon>
        <taxon>Embryophyta</taxon>
        <taxon>Tracheophyta</taxon>
        <taxon>Spermatophyta</taxon>
        <taxon>Magnoliopsida</taxon>
        <taxon>eudicotyledons</taxon>
        <taxon>Gunneridae</taxon>
        <taxon>Pentapetalae</taxon>
        <taxon>rosids</taxon>
        <taxon>fabids</taxon>
        <taxon>Fabales</taxon>
        <taxon>Fabaceae</taxon>
        <taxon>Papilionoideae</taxon>
        <taxon>50 kb inversion clade</taxon>
        <taxon>NPAAA clade</taxon>
        <taxon>indigoferoid/millettioid clade</taxon>
        <taxon>Phaseoleae</taxon>
        <taxon>Glycine</taxon>
        <taxon>Glycine subgen. Soja</taxon>
    </lineage>
</organism>
<feature type="signal peptide" evidence="2">
    <location>
        <begin position="1"/>
        <end position="23"/>
    </location>
</feature>
<dbReference type="AlphaFoldDB" id="A0A445JYP6"/>
<dbReference type="GO" id="GO:0001709">
    <property type="term" value="P:cell fate determination"/>
    <property type="evidence" value="ECO:0007669"/>
    <property type="project" value="TreeGrafter"/>
</dbReference>
<keyword evidence="1 2" id="KW-0732">Signal</keyword>
<evidence type="ECO:0000256" key="1">
    <source>
        <dbReference type="ARBA" id="ARBA00022729"/>
    </source>
</evidence>
<evidence type="ECO:0000313" key="4">
    <source>
        <dbReference type="Proteomes" id="UP000289340"/>
    </source>
</evidence>
<evidence type="ECO:0008006" key="5">
    <source>
        <dbReference type="Google" id="ProtNLM"/>
    </source>
</evidence>
<feature type="chain" id="PRO_5019422297" description="Protein TAPETUM DETERMINANT 1" evidence="2">
    <location>
        <begin position="24"/>
        <end position="122"/>
    </location>
</feature>
<protein>
    <recommendedName>
        <fullName evidence="5">Protein TAPETUM DETERMINANT 1</fullName>
    </recommendedName>
</protein>
<dbReference type="Pfam" id="PF24068">
    <property type="entry name" value="TPD1_C"/>
    <property type="match status" value="1"/>
</dbReference>
<dbReference type="EMBL" id="QZWG01000007">
    <property type="protein sequence ID" value="RZC03609.1"/>
    <property type="molecule type" value="Genomic_DNA"/>
</dbReference>
<comment type="caution">
    <text evidence="3">The sequence shown here is derived from an EMBL/GenBank/DDBJ whole genome shotgun (WGS) entry which is preliminary data.</text>
</comment>
<name>A0A445JYP6_GLYSO</name>
<reference evidence="3 4" key="1">
    <citation type="submission" date="2018-09" db="EMBL/GenBank/DDBJ databases">
        <title>A high-quality reference genome of wild soybean provides a powerful tool to mine soybean genomes.</title>
        <authorList>
            <person name="Xie M."/>
            <person name="Chung C.Y.L."/>
            <person name="Li M.-W."/>
            <person name="Wong F.-L."/>
            <person name="Chan T.-F."/>
            <person name="Lam H.-M."/>
        </authorList>
    </citation>
    <scope>NUCLEOTIDE SEQUENCE [LARGE SCALE GENOMIC DNA]</scope>
    <source>
        <strain evidence="4">cv. W05</strain>
        <tissue evidence="3">Hypocotyl of etiolated seedlings</tissue>
    </source>
</reference>
<dbReference type="PANTHER" id="PTHR33184:SF80">
    <property type="entry name" value="BETA-1,3-N-ACETYLGLUCOSAMINYLTRANSFERASE FAMILY PROTEIN"/>
    <property type="match status" value="1"/>
</dbReference>